<sequence length="73" mass="8541">MTQYLIRTLTDSTGHPFTHVTKARENEEFAVVEAENKEEAEEKYKAEVRVKVIRQVIKDFKNFKNNILNSKGQ</sequence>
<accession>A0A5R9B6D7</accession>
<dbReference type="EMBL" id="VBTJ01000001">
    <property type="protein sequence ID" value="TLP91916.1"/>
    <property type="molecule type" value="Genomic_DNA"/>
</dbReference>
<proteinExistence type="predicted"/>
<gene>
    <name evidence="1" type="ORF">FEZ53_06410</name>
</gene>
<dbReference type="RefSeq" id="WP_138405863.1">
    <property type="nucleotide sequence ID" value="NZ_VBTJ01000001.1"/>
</dbReference>
<reference evidence="1 2" key="1">
    <citation type="submission" date="2019-05" db="EMBL/GenBank/DDBJ databases">
        <title>The metagenome of a microbial culture collection derived from dairy environment covers the genomic content of the human microbiome.</title>
        <authorList>
            <person name="Roder T."/>
            <person name="Wuthrich D."/>
            <person name="Sattari Z."/>
            <person name="Von Ah U."/>
            <person name="Bar C."/>
            <person name="Ronchi F."/>
            <person name="Macpherson A.J."/>
            <person name="Ganal-Vonarburg S.C."/>
            <person name="Bruggmann R."/>
            <person name="Vergeres G."/>
        </authorList>
    </citation>
    <scope>NUCLEOTIDE SEQUENCE [LARGE SCALE GENOMIC DNA]</scope>
    <source>
        <strain evidence="1 2">FAM 20833</strain>
    </source>
</reference>
<dbReference type="InterPro" id="IPR009812">
    <property type="entry name" value="DUF1381"/>
</dbReference>
<dbReference type="AlphaFoldDB" id="A0A5R9B6D7"/>
<evidence type="ECO:0000313" key="1">
    <source>
        <dbReference type="EMBL" id="TLP91916.1"/>
    </source>
</evidence>
<comment type="caution">
    <text evidence="1">The sequence shown here is derived from an EMBL/GenBank/DDBJ whole genome shotgun (WGS) entry which is preliminary data.</text>
</comment>
<protein>
    <submittedName>
        <fullName evidence="1">DUF1381 domain-containing protein</fullName>
    </submittedName>
</protein>
<name>A0A5R9B6D7_STAXY</name>
<organism evidence="1 2">
    <name type="scientific">Staphylococcus xylosus</name>
    <dbReference type="NCBI Taxonomy" id="1288"/>
    <lineage>
        <taxon>Bacteria</taxon>
        <taxon>Bacillati</taxon>
        <taxon>Bacillota</taxon>
        <taxon>Bacilli</taxon>
        <taxon>Bacillales</taxon>
        <taxon>Staphylococcaceae</taxon>
        <taxon>Staphylococcus</taxon>
    </lineage>
</organism>
<evidence type="ECO:0000313" key="2">
    <source>
        <dbReference type="Proteomes" id="UP000307747"/>
    </source>
</evidence>
<dbReference type="Pfam" id="PF07129">
    <property type="entry name" value="DUF1381"/>
    <property type="match status" value="1"/>
</dbReference>
<dbReference type="Proteomes" id="UP000307747">
    <property type="component" value="Unassembled WGS sequence"/>
</dbReference>